<organism evidence="1 2">
    <name type="scientific">Chelatococcus reniformis</name>
    <dbReference type="NCBI Taxonomy" id="1494448"/>
    <lineage>
        <taxon>Bacteria</taxon>
        <taxon>Pseudomonadati</taxon>
        <taxon>Pseudomonadota</taxon>
        <taxon>Alphaproteobacteria</taxon>
        <taxon>Hyphomicrobiales</taxon>
        <taxon>Chelatococcaceae</taxon>
        <taxon>Chelatococcus</taxon>
    </lineage>
</organism>
<evidence type="ECO:0000313" key="2">
    <source>
        <dbReference type="Proteomes" id="UP000637002"/>
    </source>
</evidence>
<evidence type="ECO:0000313" key="1">
    <source>
        <dbReference type="EMBL" id="GGC70537.1"/>
    </source>
</evidence>
<accession>A0A916UEL9</accession>
<keyword evidence="2" id="KW-1185">Reference proteome</keyword>
<dbReference type="AlphaFoldDB" id="A0A916UEL9"/>
<name>A0A916UEL9_9HYPH</name>
<dbReference type="EMBL" id="BMGG01000005">
    <property type="protein sequence ID" value="GGC70537.1"/>
    <property type="molecule type" value="Genomic_DNA"/>
</dbReference>
<sequence length="105" mass="11544">MVRLESRGPGDVAPAMRRLAIRYRLPYGTIWALRYRKPKSIVTDIYFALAAAYEAERARQRHALREDLDVTKEIAGPDHPAVRAAEALVGKADPADVAGVSGQTT</sequence>
<comment type="caution">
    <text evidence="1">The sequence shown here is derived from an EMBL/GenBank/DDBJ whole genome shotgun (WGS) entry which is preliminary data.</text>
</comment>
<dbReference type="Proteomes" id="UP000637002">
    <property type="component" value="Unassembled WGS sequence"/>
</dbReference>
<proteinExistence type="predicted"/>
<gene>
    <name evidence="1" type="ORF">GCM10010994_31350</name>
</gene>
<protein>
    <submittedName>
        <fullName evidence="1">Uncharacterized protein</fullName>
    </submittedName>
</protein>
<reference evidence="1" key="2">
    <citation type="submission" date="2020-09" db="EMBL/GenBank/DDBJ databases">
        <authorList>
            <person name="Sun Q."/>
            <person name="Zhou Y."/>
        </authorList>
    </citation>
    <scope>NUCLEOTIDE SEQUENCE</scope>
    <source>
        <strain evidence="1">CGMCC 1.12919</strain>
    </source>
</reference>
<reference evidence="1" key="1">
    <citation type="journal article" date="2014" name="Int. J. Syst. Evol. Microbiol.">
        <title>Complete genome sequence of Corynebacterium casei LMG S-19264T (=DSM 44701T), isolated from a smear-ripened cheese.</title>
        <authorList>
            <consortium name="US DOE Joint Genome Institute (JGI-PGF)"/>
            <person name="Walter F."/>
            <person name="Albersmeier A."/>
            <person name="Kalinowski J."/>
            <person name="Ruckert C."/>
        </authorList>
    </citation>
    <scope>NUCLEOTIDE SEQUENCE</scope>
    <source>
        <strain evidence="1">CGMCC 1.12919</strain>
    </source>
</reference>